<dbReference type="InterPro" id="IPR002808">
    <property type="entry name" value="AdoCbi_amidolase"/>
</dbReference>
<comment type="pathway">
    <text evidence="2">Cofactor biosynthesis; adenosylcobalamin biosynthesis.</text>
</comment>
<evidence type="ECO:0000256" key="7">
    <source>
        <dbReference type="ARBA" id="ARBA00022989"/>
    </source>
</evidence>
<evidence type="ECO:0000256" key="2">
    <source>
        <dbReference type="ARBA" id="ARBA00004953"/>
    </source>
</evidence>
<name>A0ABD3QI81_9STRA</name>
<dbReference type="AlphaFoldDB" id="A0ABD3QI81"/>
<feature type="transmembrane region" description="Helical" evidence="9">
    <location>
        <begin position="382"/>
        <end position="402"/>
    </location>
</feature>
<organism evidence="10 11">
    <name type="scientific">Cyclotella atomus</name>
    <dbReference type="NCBI Taxonomy" id="382360"/>
    <lineage>
        <taxon>Eukaryota</taxon>
        <taxon>Sar</taxon>
        <taxon>Stramenopiles</taxon>
        <taxon>Ochrophyta</taxon>
        <taxon>Bacillariophyta</taxon>
        <taxon>Coscinodiscophyceae</taxon>
        <taxon>Thalassiosirophycidae</taxon>
        <taxon>Stephanodiscales</taxon>
        <taxon>Stephanodiscaceae</taxon>
        <taxon>Cyclotella</taxon>
    </lineage>
</organism>
<keyword evidence="6 9" id="KW-0812">Transmembrane</keyword>
<evidence type="ECO:0000256" key="6">
    <source>
        <dbReference type="ARBA" id="ARBA00022692"/>
    </source>
</evidence>
<sequence>MISKQVTMQSGCTVHSNESRVAINLPSPNKNDNLRGWTTLSSATYNGGLQSFTSSRCGVINIKVPPTYDGINPNPAELIDTAIKADTDVELDANATVGMMTAANLNTVRTSSRSSKGVVVDAIVTAGISNARAVGADADCFFLKRSDDTNEHCPEPGTINTVVIINTPLTESAMIEAYAIAIEAKCAACAELSVLCSKSGMIAQGTGTDCLVLACPSFKASHYDNPSSAKPLPKCNSIEYAGKHMLLGEFIGQAVKEATCEAILCNIRELHGSIYRYHLHRYLRWITNLILCGARPCVPPYPMMPVPSAPMEVLALGVILIITSYLSGLILLPRKATVLLGAAAWDRCLPSVPLAIHPVVLAGKLISLVTKQVIPNKVYQSPMLGLMAGTAFLLGTLLLFWLGGEIFLGCADKIVSLSSNVICNSAENICSSNSFKVDATAFLLWIVEVALVETTFSLQLLCTIALQMAKFLERYQIDEARCQLSWLCSRDPSELNREELAGATLESLSENLSDGTIAPWFWYVFLGPSGALGYRIANTLDSRIGYRGGQYEWFGKPSARFDDLINIIPARLTAILLCLAACITGKDSCSVKIGLATAWRDCTQCSSPNAGWPMAAMSGILGVKLEKRDEYCLGKGHRDPQPYDIQDGQKTAQGAGALALLTSIVAISLITKNIDQ</sequence>
<feature type="transmembrane region" description="Helical" evidence="9">
    <location>
        <begin position="313"/>
        <end position="332"/>
    </location>
</feature>
<dbReference type="HAMAP" id="MF_00024">
    <property type="entry name" value="CobD_CbiB"/>
    <property type="match status" value="1"/>
</dbReference>
<dbReference type="PANTHER" id="PTHR34308:SF1">
    <property type="entry name" value="COBALAMIN BIOSYNTHESIS PROTEIN CBIB"/>
    <property type="match status" value="1"/>
</dbReference>
<evidence type="ECO:0000256" key="1">
    <source>
        <dbReference type="ARBA" id="ARBA00004651"/>
    </source>
</evidence>
<evidence type="ECO:0000256" key="3">
    <source>
        <dbReference type="ARBA" id="ARBA00006263"/>
    </source>
</evidence>
<evidence type="ECO:0000256" key="4">
    <source>
        <dbReference type="ARBA" id="ARBA00022475"/>
    </source>
</evidence>
<keyword evidence="11" id="KW-1185">Reference proteome</keyword>
<evidence type="ECO:0000256" key="9">
    <source>
        <dbReference type="SAM" id="Phobius"/>
    </source>
</evidence>
<keyword evidence="5" id="KW-0169">Cobalamin biosynthesis</keyword>
<gene>
    <name evidence="10" type="ORF">ACHAWO_012310</name>
</gene>
<reference evidence="10 11" key="1">
    <citation type="submission" date="2024-10" db="EMBL/GenBank/DDBJ databases">
        <title>Updated reference genomes for cyclostephanoid diatoms.</title>
        <authorList>
            <person name="Roberts W.R."/>
            <person name="Alverson A.J."/>
        </authorList>
    </citation>
    <scope>NUCLEOTIDE SEQUENCE [LARGE SCALE GENOMIC DNA]</scope>
    <source>
        <strain evidence="10 11">AJA010-31</strain>
    </source>
</reference>
<keyword evidence="7 9" id="KW-1133">Transmembrane helix</keyword>
<dbReference type="Pfam" id="PF03186">
    <property type="entry name" value="CobD_Cbib"/>
    <property type="match status" value="1"/>
</dbReference>
<dbReference type="PANTHER" id="PTHR34308">
    <property type="entry name" value="COBALAMIN BIOSYNTHESIS PROTEIN CBIB"/>
    <property type="match status" value="1"/>
</dbReference>
<keyword evidence="8 9" id="KW-0472">Membrane</keyword>
<comment type="similarity">
    <text evidence="3">Belongs to the CobD/CbiB family.</text>
</comment>
<dbReference type="InterPro" id="IPR004485">
    <property type="entry name" value="Cobalamin_biosynth_CobD/CbiB"/>
</dbReference>
<proteinExistence type="inferred from homology"/>
<comment type="caution">
    <text evidence="10">The sequence shown here is derived from an EMBL/GenBank/DDBJ whole genome shotgun (WGS) entry which is preliminary data.</text>
</comment>
<evidence type="ECO:0000313" key="10">
    <source>
        <dbReference type="EMBL" id="KAL3800094.1"/>
    </source>
</evidence>
<evidence type="ECO:0000256" key="8">
    <source>
        <dbReference type="ARBA" id="ARBA00023136"/>
    </source>
</evidence>
<dbReference type="Pfam" id="PF01955">
    <property type="entry name" value="CbiZ"/>
    <property type="match status" value="1"/>
</dbReference>
<evidence type="ECO:0000313" key="11">
    <source>
        <dbReference type="Proteomes" id="UP001530400"/>
    </source>
</evidence>
<comment type="subcellular location">
    <subcellularLocation>
        <location evidence="1">Cell membrane</location>
        <topology evidence="1">Multi-pass membrane protein</topology>
    </subcellularLocation>
</comment>
<evidence type="ECO:0000256" key="5">
    <source>
        <dbReference type="ARBA" id="ARBA00022573"/>
    </source>
</evidence>
<dbReference type="GO" id="GO:0005886">
    <property type="term" value="C:plasma membrane"/>
    <property type="evidence" value="ECO:0007669"/>
    <property type="project" value="UniProtKB-SubCell"/>
</dbReference>
<evidence type="ECO:0008006" key="12">
    <source>
        <dbReference type="Google" id="ProtNLM"/>
    </source>
</evidence>
<dbReference type="Proteomes" id="UP001530400">
    <property type="component" value="Unassembled WGS sequence"/>
</dbReference>
<keyword evidence="4" id="KW-1003">Cell membrane</keyword>
<dbReference type="EMBL" id="JALLPJ020000168">
    <property type="protein sequence ID" value="KAL3800094.1"/>
    <property type="molecule type" value="Genomic_DNA"/>
</dbReference>
<accession>A0ABD3QI81</accession>
<protein>
    <recommendedName>
        <fullName evidence="12">Cobalamin biosynthesis protein CobD</fullName>
    </recommendedName>
</protein>